<dbReference type="Proteomes" id="UP000584374">
    <property type="component" value="Unassembled WGS sequence"/>
</dbReference>
<accession>A0A840PY89</accession>
<evidence type="ECO:0000313" key="2">
    <source>
        <dbReference type="Proteomes" id="UP000584374"/>
    </source>
</evidence>
<dbReference type="EMBL" id="JACHIW010000001">
    <property type="protein sequence ID" value="MBB5152914.1"/>
    <property type="molecule type" value="Genomic_DNA"/>
</dbReference>
<gene>
    <name evidence="1" type="ORF">BJ970_000448</name>
</gene>
<dbReference type="AlphaFoldDB" id="A0A840PY89"/>
<keyword evidence="2" id="KW-1185">Reference proteome</keyword>
<evidence type="ECO:0000313" key="1">
    <source>
        <dbReference type="EMBL" id="MBB5152914.1"/>
    </source>
</evidence>
<name>A0A840PY89_9PSEU</name>
<reference evidence="1 2" key="1">
    <citation type="submission" date="2020-08" db="EMBL/GenBank/DDBJ databases">
        <title>Sequencing the genomes of 1000 actinobacteria strains.</title>
        <authorList>
            <person name="Klenk H.-P."/>
        </authorList>
    </citation>
    <scope>NUCLEOTIDE SEQUENCE [LARGE SCALE GENOMIC DNA]</scope>
    <source>
        <strain evidence="1 2">DSM 45584</strain>
    </source>
</reference>
<organism evidence="1 2">
    <name type="scientific">Saccharopolyspora phatthalungensis</name>
    <dbReference type="NCBI Taxonomy" id="664693"/>
    <lineage>
        <taxon>Bacteria</taxon>
        <taxon>Bacillati</taxon>
        <taxon>Actinomycetota</taxon>
        <taxon>Actinomycetes</taxon>
        <taxon>Pseudonocardiales</taxon>
        <taxon>Pseudonocardiaceae</taxon>
        <taxon>Saccharopolyspora</taxon>
    </lineage>
</organism>
<comment type="caution">
    <text evidence="1">The sequence shown here is derived from an EMBL/GenBank/DDBJ whole genome shotgun (WGS) entry which is preliminary data.</text>
</comment>
<proteinExistence type="predicted"/>
<protein>
    <submittedName>
        <fullName evidence="1">Uncharacterized protein</fullName>
    </submittedName>
</protein>
<sequence>MGWAATSRWSRFVLVAGDKAGNWQGWYETSIRLAEKRFAEHLADLEEG</sequence>